<evidence type="ECO:0000256" key="7">
    <source>
        <dbReference type="ARBA" id="ARBA00022692"/>
    </source>
</evidence>
<dbReference type="OrthoDB" id="9780718at2"/>
<dbReference type="SUPFAM" id="SSF47384">
    <property type="entry name" value="Homodimeric domain of signal transducing histidine kinase"/>
    <property type="match status" value="1"/>
</dbReference>
<comment type="catalytic activity">
    <reaction evidence="1">
        <text>ATP + protein L-histidine = ADP + protein N-phospho-L-histidine.</text>
        <dbReference type="EC" id="2.7.13.3"/>
    </reaction>
</comment>
<evidence type="ECO:0000259" key="15">
    <source>
        <dbReference type="PROSITE" id="PS50109"/>
    </source>
</evidence>
<dbReference type="EMBL" id="AVPE01000001">
    <property type="protein sequence ID" value="KGX93786.1"/>
    <property type="molecule type" value="Genomic_DNA"/>
</dbReference>
<evidence type="ECO:0000256" key="8">
    <source>
        <dbReference type="ARBA" id="ARBA00022741"/>
    </source>
</evidence>
<dbReference type="PANTHER" id="PTHR45528:SF1">
    <property type="entry name" value="SENSOR HISTIDINE KINASE CPXA"/>
    <property type="match status" value="1"/>
</dbReference>
<evidence type="ECO:0000313" key="18">
    <source>
        <dbReference type="Proteomes" id="UP000030528"/>
    </source>
</evidence>
<comment type="caution">
    <text evidence="17">The sequence shown here is derived from an EMBL/GenBank/DDBJ whole genome shotgun (WGS) entry which is preliminary data.</text>
</comment>
<dbReference type="GO" id="GO:0000155">
    <property type="term" value="F:phosphorelay sensor kinase activity"/>
    <property type="evidence" value="ECO:0007669"/>
    <property type="project" value="InterPro"/>
</dbReference>
<feature type="domain" description="Histidine kinase" evidence="15">
    <location>
        <begin position="237"/>
        <end position="444"/>
    </location>
</feature>
<organism evidence="17 18">
    <name type="scientific">Pontibacillus halophilus JSM 076056 = DSM 19796</name>
    <dbReference type="NCBI Taxonomy" id="1385510"/>
    <lineage>
        <taxon>Bacteria</taxon>
        <taxon>Bacillati</taxon>
        <taxon>Bacillota</taxon>
        <taxon>Bacilli</taxon>
        <taxon>Bacillales</taxon>
        <taxon>Bacillaceae</taxon>
        <taxon>Pontibacillus</taxon>
    </lineage>
</organism>
<keyword evidence="6" id="KW-0808">Transferase</keyword>
<dbReference type="InterPro" id="IPR036097">
    <property type="entry name" value="HisK_dim/P_sf"/>
</dbReference>
<keyword evidence="9 17" id="KW-0418">Kinase</keyword>
<gene>
    <name evidence="17" type="ORF">N781_00870</name>
</gene>
<dbReference type="eggNOG" id="COG5002">
    <property type="taxonomic scope" value="Bacteria"/>
</dbReference>
<dbReference type="Pfam" id="PF00512">
    <property type="entry name" value="HisKA"/>
    <property type="match status" value="1"/>
</dbReference>
<dbReference type="SMART" id="SM00387">
    <property type="entry name" value="HATPase_c"/>
    <property type="match status" value="1"/>
</dbReference>
<feature type="transmembrane region" description="Helical" evidence="14">
    <location>
        <begin position="153"/>
        <end position="175"/>
    </location>
</feature>
<dbReference type="CDD" id="cd00082">
    <property type="entry name" value="HisKA"/>
    <property type="match status" value="1"/>
</dbReference>
<keyword evidence="18" id="KW-1185">Reference proteome</keyword>
<evidence type="ECO:0000256" key="6">
    <source>
        <dbReference type="ARBA" id="ARBA00022679"/>
    </source>
</evidence>
<evidence type="ECO:0000256" key="4">
    <source>
        <dbReference type="ARBA" id="ARBA00022475"/>
    </source>
</evidence>
<feature type="transmembrane region" description="Helical" evidence="14">
    <location>
        <begin position="12"/>
        <end position="35"/>
    </location>
</feature>
<evidence type="ECO:0000256" key="5">
    <source>
        <dbReference type="ARBA" id="ARBA00022553"/>
    </source>
</evidence>
<evidence type="ECO:0000256" key="9">
    <source>
        <dbReference type="ARBA" id="ARBA00022777"/>
    </source>
</evidence>
<dbReference type="Proteomes" id="UP000030528">
    <property type="component" value="Unassembled WGS sequence"/>
</dbReference>
<evidence type="ECO:0000313" key="17">
    <source>
        <dbReference type="EMBL" id="KGX93786.1"/>
    </source>
</evidence>
<protein>
    <recommendedName>
        <fullName evidence="3">histidine kinase</fullName>
        <ecNumber evidence="3">2.7.13.3</ecNumber>
    </recommendedName>
</protein>
<dbReference type="InterPro" id="IPR003594">
    <property type="entry name" value="HATPase_dom"/>
</dbReference>
<dbReference type="Pfam" id="PF02518">
    <property type="entry name" value="HATPase_c"/>
    <property type="match status" value="1"/>
</dbReference>
<dbReference type="InterPro" id="IPR003660">
    <property type="entry name" value="HAMP_dom"/>
</dbReference>
<dbReference type="InterPro" id="IPR004358">
    <property type="entry name" value="Sig_transdc_His_kin-like_C"/>
</dbReference>
<dbReference type="FunFam" id="1.10.287.130:FF:000001">
    <property type="entry name" value="Two-component sensor histidine kinase"/>
    <property type="match status" value="1"/>
</dbReference>
<dbReference type="GO" id="GO:0005886">
    <property type="term" value="C:plasma membrane"/>
    <property type="evidence" value="ECO:0007669"/>
    <property type="project" value="UniProtKB-SubCell"/>
</dbReference>
<evidence type="ECO:0000256" key="13">
    <source>
        <dbReference type="ARBA" id="ARBA00023136"/>
    </source>
</evidence>
<keyword evidence="10" id="KW-0067">ATP-binding</keyword>
<accession>A0A0A5GKH4</accession>
<dbReference type="PROSITE" id="PS50885">
    <property type="entry name" value="HAMP"/>
    <property type="match status" value="1"/>
</dbReference>
<sequence length="451" mass="51502">MKLLYQLNAAFTALLVIIMSATAFFVYTLLFDILVEEERKELNLKGQLLVNIINEENYFARNEQFARLIQDNEFQLMFYDIQNEQIVQPTTLERDVAQQIAGDIQSNVGLGGLYESEEGDFVISPLTYQTRSQKYVMVLATPIEQLRSLQALFAGRMAFVFLIGIAVAIAFSYLLTKRFVTPLTKLKKELKKIEKRQFTAVEKIGASGEIGEVEQTVMDMAQELERYIRTQKQFFQNASHELKTPLMSIQGYAEGIRDGIFTEDSADRGLTVIVNESERLKKIVNEIILLAKLDSEEDLYHPTIMTNVELLQRTEERVVPVANEKGISLLLRVDEELSLSVDEEKLLQALMNVVTNGIRHATTYVELSTFRRKEWIVFQIQDDGDGISEDVMHQLFHRFMKGKDGETGLGLAISRAIVERSQGRIEAFNNKEGAVFQLSFPIVKEERSRTE</sequence>
<keyword evidence="13 14" id="KW-0472">Membrane</keyword>
<feature type="domain" description="HAMP" evidence="16">
    <location>
        <begin position="177"/>
        <end position="229"/>
    </location>
</feature>
<dbReference type="STRING" id="1385510.GCA_000425205_00304"/>
<evidence type="ECO:0000256" key="14">
    <source>
        <dbReference type="SAM" id="Phobius"/>
    </source>
</evidence>
<evidence type="ECO:0000256" key="2">
    <source>
        <dbReference type="ARBA" id="ARBA00004651"/>
    </source>
</evidence>
<evidence type="ECO:0000256" key="1">
    <source>
        <dbReference type="ARBA" id="ARBA00000085"/>
    </source>
</evidence>
<dbReference type="InterPro" id="IPR036890">
    <property type="entry name" value="HATPase_C_sf"/>
</dbReference>
<dbReference type="AlphaFoldDB" id="A0A0A5GKH4"/>
<dbReference type="InterPro" id="IPR005467">
    <property type="entry name" value="His_kinase_dom"/>
</dbReference>
<evidence type="ECO:0000256" key="3">
    <source>
        <dbReference type="ARBA" id="ARBA00012438"/>
    </source>
</evidence>
<dbReference type="PRINTS" id="PR00344">
    <property type="entry name" value="BCTRLSENSOR"/>
</dbReference>
<dbReference type="PANTHER" id="PTHR45528">
    <property type="entry name" value="SENSOR HISTIDINE KINASE CPXA"/>
    <property type="match status" value="1"/>
</dbReference>
<dbReference type="Gene3D" id="3.30.565.10">
    <property type="entry name" value="Histidine kinase-like ATPase, C-terminal domain"/>
    <property type="match status" value="1"/>
</dbReference>
<dbReference type="InterPro" id="IPR050398">
    <property type="entry name" value="HssS/ArlS-like"/>
</dbReference>
<dbReference type="EC" id="2.7.13.3" evidence="3"/>
<reference evidence="17 18" key="1">
    <citation type="submission" date="2013-08" db="EMBL/GenBank/DDBJ databases">
        <authorList>
            <person name="Huang J."/>
            <person name="Wang G."/>
        </authorList>
    </citation>
    <scope>NUCLEOTIDE SEQUENCE [LARGE SCALE GENOMIC DNA]</scope>
    <source>
        <strain evidence="17 18">JSM 076056</strain>
    </source>
</reference>
<evidence type="ECO:0000259" key="16">
    <source>
        <dbReference type="PROSITE" id="PS50885"/>
    </source>
</evidence>
<dbReference type="Gene3D" id="1.10.287.130">
    <property type="match status" value="1"/>
</dbReference>
<keyword evidence="11 14" id="KW-1133">Transmembrane helix</keyword>
<dbReference type="RefSeq" id="WP_026799116.1">
    <property type="nucleotide sequence ID" value="NZ_AULI01000001.1"/>
</dbReference>
<proteinExistence type="predicted"/>
<evidence type="ECO:0000256" key="10">
    <source>
        <dbReference type="ARBA" id="ARBA00022840"/>
    </source>
</evidence>
<dbReference type="PROSITE" id="PS50109">
    <property type="entry name" value="HIS_KIN"/>
    <property type="match status" value="1"/>
</dbReference>
<keyword evidence="5" id="KW-0597">Phosphoprotein</keyword>
<dbReference type="InterPro" id="IPR003661">
    <property type="entry name" value="HisK_dim/P_dom"/>
</dbReference>
<dbReference type="SUPFAM" id="SSF55874">
    <property type="entry name" value="ATPase domain of HSP90 chaperone/DNA topoisomerase II/histidine kinase"/>
    <property type="match status" value="1"/>
</dbReference>
<dbReference type="SMART" id="SM00388">
    <property type="entry name" value="HisKA"/>
    <property type="match status" value="1"/>
</dbReference>
<keyword evidence="12" id="KW-0902">Two-component regulatory system</keyword>
<evidence type="ECO:0000256" key="11">
    <source>
        <dbReference type="ARBA" id="ARBA00022989"/>
    </source>
</evidence>
<keyword evidence="4" id="KW-1003">Cell membrane</keyword>
<keyword evidence="8" id="KW-0547">Nucleotide-binding</keyword>
<comment type="subcellular location">
    <subcellularLocation>
        <location evidence="2">Cell membrane</location>
        <topology evidence="2">Multi-pass membrane protein</topology>
    </subcellularLocation>
</comment>
<keyword evidence="7 14" id="KW-0812">Transmembrane</keyword>
<name>A0A0A5GKH4_9BACI</name>
<evidence type="ECO:0000256" key="12">
    <source>
        <dbReference type="ARBA" id="ARBA00023012"/>
    </source>
</evidence>
<dbReference type="GO" id="GO:0005524">
    <property type="term" value="F:ATP binding"/>
    <property type="evidence" value="ECO:0007669"/>
    <property type="project" value="UniProtKB-KW"/>
</dbReference>
<dbReference type="Gene3D" id="6.10.340.10">
    <property type="match status" value="1"/>
</dbReference>